<protein>
    <recommendedName>
        <fullName evidence="7">Peptidase S8/S53 domain-containing protein</fullName>
    </recommendedName>
</protein>
<accession>A0A7R9HMT4</accession>
<evidence type="ECO:0000256" key="1">
    <source>
        <dbReference type="ARBA" id="ARBA00011073"/>
    </source>
</evidence>
<keyword evidence="6" id="KW-1133">Transmembrane helix</keyword>
<evidence type="ECO:0000256" key="3">
    <source>
        <dbReference type="ARBA" id="ARBA00022825"/>
    </source>
</evidence>
<dbReference type="GO" id="GO:0005829">
    <property type="term" value="C:cytosol"/>
    <property type="evidence" value="ECO:0007669"/>
    <property type="project" value="TreeGrafter"/>
</dbReference>
<evidence type="ECO:0000259" key="7">
    <source>
        <dbReference type="Pfam" id="PF00082"/>
    </source>
</evidence>
<dbReference type="PROSITE" id="PS00137">
    <property type="entry name" value="SUBTILASE_HIS"/>
    <property type="match status" value="1"/>
</dbReference>
<evidence type="ECO:0000313" key="8">
    <source>
        <dbReference type="EMBL" id="CAD7428168.1"/>
    </source>
</evidence>
<dbReference type="PANTHER" id="PTHR43806">
    <property type="entry name" value="PEPTIDASE S8"/>
    <property type="match status" value="1"/>
</dbReference>
<organism evidence="8">
    <name type="scientific">Timema monikensis</name>
    <dbReference type="NCBI Taxonomy" id="170555"/>
    <lineage>
        <taxon>Eukaryota</taxon>
        <taxon>Metazoa</taxon>
        <taxon>Ecdysozoa</taxon>
        <taxon>Arthropoda</taxon>
        <taxon>Hexapoda</taxon>
        <taxon>Insecta</taxon>
        <taxon>Pterygota</taxon>
        <taxon>Neoptera</taxon>
        <taxon>Polyneoptera</taxon>
        <taxon>Phasmatodea</taxon>
        <taxon>Timematodea</taxon>
        <taxon>Timematoidea</taxon>
        <taxon>Timematidae</taxon>
        <taxon>Timema</taxon>
    </lineage>
</organism>
<dbReference type="SUPFAM" id="SSF52743">
    <property type="entry name" value="Subtilisin-like"/>
    <property type="match status" value="1"/>
</dbReference>
<dbReference type="PROSITE" id="PS51892">
    <property type="entry name" value="SUBTILASE"/>
    <property type="match status" value="1"/>
</dbReference>
<keyword evidence="3" id="KW-0378">Hydrolase</keyword>
<name>A0A7R9HMT4_9NEOP</name>
<dbReference type="GO" id="GO:0006508">
    <property type="term" value="P:proteolysis"/>
    <property type="evidence" value="ECO:0007669"/>
    <property type="project" value="UniProtKB-KW"/>
</dbReference>
<dbReference type="InterPro" id="IPR000209">
    <property type="entry name" value="Peptidase_S8/S53_dom"/>
</dbReference>
<dbReference type="PANTHER" id="PTHR43806:SF14">
    <property type="entry name" value="TRIPEPTIDYL-PEPTIDASE 2"/>
    <property type="match status" value="1"/>
</dbReference>
<comment type="similarity">
    <text evidence="1 4">Belongs to the peptidase S8 family.</text>
</comment>
<gene>
    <name evidence="8" type="ORF">TMSB3V08_LOCUS4982</name>
</gene>
<feature type="region of interest" description="Disordered" evidence="5">
    <location>
        <begin position="1"/>
        <end position="21"/>
    </location>
</feature>
<dbReference type="Gene3D" id="3.40.50.200">
    <property type="entry name" value="Peptidase S8/S53 domain"/>
    <property type="match status" value="1"/>
</dbReference>
<feature type="domain" description="Peptidase S8/S53" evidence="7">
    <location>
        <begin position="374"/>
        <end position="492"/>
    </location>
</feature>
<dbReference type="GO" id="GO:0004252">
    <property type="term" value="F:serine-type endopeptidase activity"/>
    <property type="evidence" value="ECO:0007669"/>
    <property type="project" value="InterPro"/>
</dbReference>
<reference evidence="8" key="1">
    <citation type="submission" date="2020-11" db="EMBL/GenBank/DDBJ databases">
        <authorList>
            <person name="Tran Van P."/>
        </authorList>
    </citation>
    <scope>NUCLEOTIDE SEQUENCE</scope>
</reference>
<comment type="caution">
    <text evidence="4">Lacks conserved residue(s) required for the propagation of feature annotation.</text>
</comment>
<dbReference type="GO" id="GO:0008240">
    <property type="term" value="F:tripeptidyl-peptidase activity"/>
    <property type="evidence" value="ECO:0007669"/>
    <property type="project" value="TreeGrafter"/>
</dbReference>
<evidence type="ECO:0000256" key="5">
    <source>
        <dbReference type="SAM" id="MobiDB-lite"/>
    </source>
</evidence>
<feature type="transmembrane region" description="Helical" evidence="6">
    <location>
        <begin position="153"/>
        <end position="169"/>
    </location>
</feature>
<dbReference type="InterPro" id="IPR050131">
    <property type="entry name" value="Peptidase_S8_subtilisin-like"/>
</dbReference>
<evidence type="ECO:0000256" key="4">
    <source>
        <dbReference type="PROSITE-ProRule" id="PRU01240"/>
    </source>
</evidence>
<feature type="compositionally biased region" description="Acidic residues" evidence="5">
    <location>
        <begin position="1"/>
        <end position="11"/>
    </location>
</feature>
<sequence>MQMDMTDDESDTTGSRYSTSDVDDMIQNWDGDNYTCKAKMLPSGRMTSDGRKKVVERYDCSGAGDVDTSIVVQANNDGNIVGVSGRLLKIPTDWTNPSGQFHIGIVNCYDLYPAKLRERIEKYRKEKLWDPGFKKAFADTMRKLQFFQCGRNNLFYIIIFVAIIFSQTWRPSQRGGGSDDPNSMDVAQTVDLTTQAPWMSLLFVTDDTEFPSSMLGVVEWVCKIKRRKDKGKVKGKQKRAKILRGEVKVRFVDTPLGSSGRRGLEVESILDFLACMNKFTKEDLEIRMELLSSLEKKYCDPGPAFDCVIFHDGICWRACLDTSECGDMTSCKLLGEYSVTHDYAAISTVDQFNYSINVHNDGNTLEVVGMCFLTSHGTHVASIAAAYFEDSPEKNGIAPGAQIVSFTIGDNRLNSMETGTSLVRAMIQVMQRQNDPETRIHIINMSYGEHTHFSSSGRIGELMAEVIDKHGLIWVASAGNNGPALCTIGTPPDICTNNVIGYPL</sequence>
<keyword evidence="3" id="KW-0720">Serine protease</keyword>
<keyword evidence="6" id="KW-0812">Transmembrane</keyword>
<dbReference type="Gene3D" id="2.20.25.690">
    <property type="match status" value="2"/>
</dbReference>
<dbReference type="InterPro" id="IPR036852">
    <property type="entry name" value="Peptidase_S8/S53_dom_sf"/>
</dbReference>
<evidence type="ECO:0000256" key="2">
    <source>
        <dbReference type="ARBA" id="ARBA00022670"/>
    </source>
</evidence>
<keyword evidence="2" id="KW-0645">Protease</keyword>
<keyword evidence="6" id="KW-0472">Membrane</keyword>
<dbReference type="AlphaFoldDB" id="A0A7R9HMT4"/>
<proteinExistence type="inferred from homology"/>
<evidence type="ECO:0000256" key="6">
    <source>
        <dbReference type="SAM" id="Phobius"/>
    </source>
</evidence>
<dbReference type="Pfam" id="PF00082">
    <property type="entry name" value="Peptidase_S8"/>
    <property type="match status" value="1"/>
</dbReference>
<dbReference type="EMBL" id="OB793647">
    <property type="protein sequence ID" value="CAD7428168.1"/>
    <property type="molecule type" value="Genomic_DNA"/>
</dbReference>
<dbReference type="InterPro" id="IPR022398">
    <property type="entry name" value="Peptidase_S8_His-AS"/>
</dbReference>